<dbReference type="EMBL" id="VFPH01000002">
    <property type="protein sequence ID" value="TQM36699.1"/>
    <property type="molecule type" value="Genomic_DNA"/>
</dbReference>
<feature type="region of interest" description="Disordered" evidence="1">
    <location>
        <begin position="1"/>
        <end position="54"/>
    </location>
</feature>
<dbReference type="Proteomes" id="UP000319818">
    <property type="component" value="Unassembled WGS sequence"/>
</dbReference>
<comment type="caution">
    <text evidence="2">The sequence shown here is derived from an EMBL/GenBank/DDBJ whole genome shotgun (WGS) entry which is preliminary data.</text>
</comment>
<keyword evidence="3" id="KW-1185">Reference proteome</keyword>
<reference evidence="2 3" key="1">
    <citation type="submission" date="2019-06" db="EMBL/GenBank/DDBJ databases">
        <title>Sequencing the genomes of 1000 actinobacteria strains.</title>
        <authorList>
            <person name="Klenk H.-P."/>
        </authorList>
    </citation>
    <scope>NUCLEOTIDE SEQUENCE [LARGE SCALE GENOMIC DNA]</scope>
    <source>
        <strain evidence="2 3">DSM 45511</strain>
    </source>
</reference>
<dbReference type="RefSeq" id="WP_170225731.1">
    <property type="nucleotide sequence ID" value="NZ_VFPH01000002.1"/>
</dbReference>
<sequence length="54" mass="6043">MDVRYRRFGANNLSHNQNAAEDVRSGSHRKVMDSAMAEPRRSANGDRTPSVVAR</sequence>
<evidence type="ECO:0000313" key="2">
    <source>
        <dbReference type="EMBL" id="TQM36699.1"/>
    </source>
</evidence>
<gene>
    <name evidence="2" type="ORF">FB388_3884</name>
</gene>
<evidence type="ECO:0000313" key="3">
    <source>
        <dbReference type="Proteomes" id="UP000319818"/>
    </source>
</evidence>
<proteinExistence type="predicted"/>
<name>A0A543FS76_9PSEU</name>
<accession>A0A543FS76</accession>
<organism evidence="2 3">
    <name type="scientific">Pseudonocardia cypriaca</name>
    <dbReference type="NCBI Taxonomy" id="882449"/>
    <lineage>
        <taxon>Bacteria</taxon>
        <taxon>Bacillati</taxon>
        <taxon>Actinomycetota</taxon>
        <taxon>Actinomycetes</taxon>
        <taxon>Pseudonocardiales</taxon>
        <taxon>Pseudonocardiaceae</taxon>
        <taxon>Pseudonocardia</taxon>
    </lineage>
</organism>
<evidence type="ECO:0000256" key="1">
    <source>
        <dbReference type="SAM" id="MobiDB-lite"/>
    </source>
</evidence>
<protein>
    <submittedName>
        <fullName evidence="2">Uncharacterized protein</fullName>
    </submittedName>
</protein>
<dbReference type="AlphaFoldDB" id="A0A543FS76"/>